<organism evidence="2 3">
    <name type="scientific">Pseudoduganella ginsengisoli</name>
    <dbReference type="NCBI Taxonomy" id="1462440"/>
    <lineage>
        <taxon>Bacteria</taxon>
        <taxon>Pseudomonadati</taxon>
        <taxon>Pseudomonadota</taxon>
        <taxon>Betaproteobacteria</taxon>
        <taxon>Burkholderiales</taxon>
        <taxon>Oxalobacteraceae</taxon>
        <taxon>Telluria group</taxon>
        <taxon>Pseudoduganella</taxon>
    </lineage>
</organism>
<dbReference type="InterPro" id="IPR021255">
    <property type="entry name" value="DUF2807"/>
</dbReference>
<evidence type="ECO:0000313" key="2">
    <source>
        <dbReference type="EMBL" id="MTW03337.1"/>
    </source>
</evidence>
<dbReference type="Pfam" id="PF10988">
    <property type="entry name" value="DUF2807"/>
    <property type="match status" value="1"/>
</dbReference>
<feature type="domain" description="Putative auto-transporter adhesin head GIN" evidence="1">
    <location>
        <begin position="67"/>
        <end position="249"/>
    </location>
</feature>
<dbReference type="PANTHER" id="PTHR39200:SF1">
    <property type="entry name" value="AUTO-TRANSPORTER ADHESIN HEAD GIN DOMAIN-CONTAINING PROTEIN-RELATED"/>
    <property type="match status" value="1"/>
</dbReference>
<dbReference type="EMBL" id="WNLA01000009">
    <property type="protein sequence ID" value="MTW03337.1"/>
    <property type="molecule type" value="Genomic_DNA"/>
</dbReference>
<protein>
    <submittedName>
        <fullName evidence="2">DUF2807 domain-containing protein</fullName>
    </submittedName>
</protein>
<evidence type="ECO:0000259" key="1">
    <source>
        <dbReference type="Pfam" id="PF10988"/>
    </source>
</evidence>
<name>A0A6L6Q0I8_9BURK</name>
<dbReference type="Gene3D" id="2.160.20.120">
    <property type="match status" value="1"/>
</dbReference>
<evidence type="ECO:0000313" key="3">
    <source>
        <dbReference type="Proteomes" id="UP000484015"/>
    </source>
</evidence>
<dbReference type="Proteomes" id="UP000484015">
    <property type="component" value="Unassembled WGS sequence"/>
</dbReference>
<gene>
    <name evidence="2" type="ORF">GM668_14720</name>
</gene>
<proteinExistence type="predicted"/>
<dbReference type="PANTHER" id="PTHR39200">
    <property type="entry name" value="HYPOTHETICAL EXPORTED PROTEIN"/>
    <property type="match status" value="1"/>
</dbReference>
<accession>A0A6L6Q0I8</accession>
<comment type="caution">
    <text evidence="2">The sequence shown here is derived from an EMBL/GenBank/DDBJ whole genome shotgun (WGS) entry which is preliminary data.</text>
</comment>
<reference evidence="2 3" key="1">
    <citation type="submission" date="2019-11" db="EMBL/GenBank/DDBJ databases">
        <title>Type strains purchased from KCTC, JCM and DSMZ.</title>
        <authorList>
            <person name="Lu H."/>
        </authorList>
    </citation>
    <scope>NUCLEOTIDE SEQUENCE [LARGE SCALE GENOMIC DNA]</scope>
    <source>
        <strain evidence="2 3">KCTC 42409</strain>
    </source>
</reference>
<dbReference type="OrthoDB" id="8885859at2"/>
<sequence length="269" mass="27742">MAKYAFSRRINMAAFNNIARSILLAASALAIIVPAAGVQAGPLSWLRGGETVQGNGKIVKQTRDTGHFTGLALALPGEVEVRTGNTENVTVETDENVQAVIETVVEHGTLQVRPVKRDVRIDTRTLKVIVNAKMLEKIAVGGSGSVDADTLKAPKLTFDVGGSGSINVRNMESDAVAVSLGGSGNLKAAGSTERLQVSIGGSGKVNTDKLAARDVSVSIGGSGQATVWAKQSLNLSVAGSGDIGYYGDPQISKNIMGSGSVKRLGGTQN</sequence>
<dbReference type="AlphaFoldDB" id="A0A6L6Q0I8"/>
<keyword evidence="3" id="KW-1185">Reference proteome</keyword>